<dbReference type="Proteomes" id="UP001147747">
    <property type="component" value="Unassembled WGS sequence"/>
</dbReference>
<gene>
    <name evidence="1" type="ORF">N7509_000709</name>
</gene>
<organism evidence="1 2">
    <name type="scientific">Penicillium cosmopolitanum</name>
    <dbReference type="NCBI Taxonomy" id="1131564"/>
    <lineage>
        <taxon>Eukaryota</taxon>
        <taxon>Fungi</taxon>
        <taxon>Dikarya</taxon>
        <taxon>Ascomycota</taxon>
        <taxon>Pezizomycotina</taxon>
        <taxon>Eurotiomycetes</taxon>
        <taxon>Eurotiomycetidae</taxon>
        <taxon>Eurotiales</taxon>
        <taxon>Aspergillaceae</taxon>
        <taxon>Penicillium</taxon>
    </lineage>
</organism>
<evidence type="ECO:0000313" key="1">
    <source>
        <dbReference type="EMBL" id="KAJ5414082.1"/>
    </source>
</evidence>
<dbReference type="GeneID" id="81364326"/>
<evidence type="ECO:0000313" key="2">
    <source>
        <dbReference type="Proteomes" id="UP001147747"/>
    </source>
</evidence>
<sequence length="103" mass="10695">MSTAAPASAAAAAGPSGGTRDTLIFAWAREVKAGGTVAVVPRGAVPAWGAESKNTAVTGSVRLLVFFRKVILVHLSEHNLYFNVKNTNEAVAAYTGLPIPLYL</sequence>
<accession>A0A9W9WB36</accession>
<name>A0A9W9WB36_9EURO</name>
<dbReference type="AlphaFoldDB" id="A0A9W9WB36"/>
<keyword evidence="2" id="KW-1185">Reference proteome</keyword>
<reference evidence="1" key="2">
    <citation type="journal article" date="2023" name="IMA Fungus">
        <title>Comparative genomic study of the Penicillium genus elucidates a diverse pangenome and 15 lateral gene transfer events.</title>
        <authorList>
            <person name="Petersen C."/>
            <person name="Sorensen T."/>
            <person name="Nielsen M.R."/>
            <person name="Sondergaard T.E."/>
            <person name="Sorensen J.L."/>
            <person name="Fitzpatrick D.A."/>
            <person name="Frisvad J.C."/>
            <person name="Nielsen K.L."/>
        </authorList>
    </citation>
    <scope>NUCLEOTIDE SEQUENCE</scope>
    <source>
        <strain evidence="1">IBT 29677</strain>
    </source>
</reference>
<proteinExistence type="predicted"/>
<protein>
    <submittedName>
        <fullName evidence="1">Uncharacterized protein</fullName>
    </submittedName>
</protein>
<dbReference type="EMBL" id="JAPZBU010000003">
    <property type="protein sequence ID" value="KAJ5414082.1"/>
    <property type="molecule type" value="Genomic_DNA"/>
</dbReference>
<comment type="caution">
    <text evidence="1">The sequence shown here is derived from an EMBL/GenBank/DDBJ whole genome shotgun (WGS) entry which is preliminary data.</text>
</comment>
<dbReference type="RefSeq" id="XP_056493928.1">
    <property type="nucleotide sequence ID" value="XM_056625346.1"/>
</dbReference>
<reference evidence="1" key="1">
    <citation type="submission" date="2022-12" db="EMBL/GenBank/DDBJ databases">
        <authorList>
            <person name="Petersen C."/>
        </authorList>
    </citation>
    <scope>NUCLEOTIDE SEQUENCE</scope>
    <source>
        <strain evidence="1">IBT 29677</strain>
    </source>
</reference>